<feature type="domain" description="FAS1" evidence="3">
    <location>
        <begin position="22"/>
        <end position="170"/>
    </location>
</feature>
<dbReference type="FunFam" id="2.30.180.10:FF:000064">
    <property type="entry name" value="Uncharacterized protein"/>
    <property type="match status" value="1"/>
</dbReference>
<dbReference type="GO" id="GO:0000329">
    <property type="term" value="C:fungal-type vacuole membrane"/>
    <property type="evidence" value="ECO:0007669"/>
    <property type="project" value="TreeGrafter"/>
</dbReference>
<feature type="domain" description="FAS1" evidence="3">
    <location>
        <begin position="172"/>
        <end position="301"/>
    </location>
</feature>
<name>A0A6A5WPQ5_9PLEO</name>
<dbReference type="InterPro" id="IPR050904">
    <property type="entry name" value="Adhesion/Biosynth-related"/>
</dbReference>
<gene>
    <name evidence="4" type="ORF">P154DRAFT_523142</name>
</gene>
<feature type="compositionally biased region" description="Polar residues" evidence="1">
    <location>
        <begin position="329"/>
        <end position="342"/>
    </location>
</feature>
<organism evidence="4 5">
    <name type="scientific">Amniculicola lignicola CBS 123094</name>
    <dbReference type="NCBI Taxonomy" id="1392246"/>
    <lineage>
        <taxon>Eukaryota</taxon>
        <taxon>Fungi</taxon>
        <taxon>Dikarya</taxon>
        <taxon>Ascomycota</taxon>
        <taxon>Pezizomycotina</taxon>
        <taxon>Dothideomycetes</taxon>
        <taxon>Pleosporomycetidae</taxon>
        <taxon>Pleosporales</taxon>
        <taxon>Amniculicolaceae</taxon>
        <taxon>Amniculicola</taxon>
    </lineage>
</organism>
<dbReference type="FunFam" id="2.30.180.10:FF:000032">
    <property type="entry name" value="Fasciclin domain-containing protein, putative"/>
    <property type="match status" value="1"/>
</dbReference>
<dbReference type="EMBL" id="ML977594">
    <property type="protein sequence ID" value="KAF1999586.1"/>
    <property type="molecule type" value="Genomic_DNA"/>
</dbReference>
<keyword evidence="5" id="KW-1185">Reference proteome</keyword>
<feature type="signal peptide" evidence="2">
    <location>
        <begin position="1"/>
        <end position="17"/>
    </location>
</feature>
<dbReference type="AlphaFoldDB" id="A0A6A5WPQ5"/>
<dbReference type="InterPro" id="IPR000782">
    <property type="entry name" value="FAS1_domain"/>
</dbReference>
<dbReference type="Gene3D" id="2.30.180.10">
    <property type="entry name" value="FAS1 domain"/>
    <property type="match status" value="2"/>
</dbReference>
<dbReference type="Pfam" id="PF02469">
    <property type="entry name" value="Fasciclin"/>
    <property type="match status" value="2"/>
</dbReference>
<dbReference type="OrthoDB" id="286301at2759"/>
<sequence>MQLKHLPLLALAALTAAQNNTNSSLVATLSNNPDLSNLTTFLGTIPGLVETLSAATNITIIAPSNQAFADLLAIPGIEAVTSDPGAVAALLQYHVLNGMYMANQITNMSAFVPTLLTNGSFTNVTGGQVVEAVMMGEQTLFYSGLLANSSVVQADVNFNGGVLHVVDRVLSIPGSVTDTALAVNLTSFRGALNATNTIPTINETPDLTIFAPDNEAFRSISSALQNLSTTDLTNILTYHVIAGSVVYSSDLVNGSSVGTLNGGNLTITIDEDGTVFVNAARVIVPNVLVANGVIHIIDNVLNPAATTGPSPSATSGAPGFSATPGSEIPFTSGQPTPTTQVNPTSGGAGPASTGAGEPASTMSEAAGIPMKTPAVGLGMVEAAALLGVVGFMGY</sequence>
<evidence type="ECO:0000256" key="1">
    <source>
        <dbReference type="SAM" id="MobiDB-lite"/>
    </source>
</evidence>
<evidence type="ECO:0000313" key="4">
    <source>
        <dbReference type="EMBL" id="KAF1999586.1"/>
    </source>
</evidence>
<evidence type="ECO:0000259" key="3">
    <source>
        <dbReference type="PROSITE" id="PS50213"/>
    </source>
</evidence>
<dbReference type="Proteomes" id="UP000799779">
    <property type="component" value="Unassembled WGS sequence"/>
</dbReference>
<feature type="region of interest" description="Disordered" evidence="1">
    <location>
        <begin position="307"/>
        <end position="361"/>
    </location>
</feature>
<protein>
    <submittedName>
        <fullName evidence="4">FAS1 domain-containing protein</fullName>
    </submittedName>
</protein>
<reference evidence="4" key="1">
    <citation type="journal article" date="2020" name="Stud. Mycol.">
        <title>101 Dothideomycetes genomes: a test case for predicting lifestyles and emergence of pathogens.</title>
        <authorList>
            <person name="Haridas S."/>
            <person name="Albert R."/>
            <person name="Binder M."/>
            <person name="Bloem J."/>
            <person name="Labutti K."/>
            <person name="Salamov A."/>
            <person name="Andreopoulos B."/>
            <person name="Baker S."/>
            <person name="Barry K."/>
            <person name="Bills G."/>
            <person name="Bluhm B."/>
            <person name="Cannon C."/>
            <person name="Castanera R."/>
            <person name="Culley D."/>
            <person name="Daum C."/>
            <person name="Ezra D."/>
            <person name="Gonzalez J."/>
            <person name="Henrissat B."/>
            <person name="Kuo A."/>
            <person name="Liang C."/>
            <person name="Lipzen A."/>
            <person name="Lutzoni F."/>
            <person name="Magnuson J."/>
            <person name="Mondo S."/>
            <person name="Nolan M."/>
            <person name="Ohm R."/>
            <person name="Pangilinan J."/>
            <person name="Park H.-J."/>
            <person name="Ramirez L."/>
            <person name="Alfaro M."/>
            <person name="Sun H."/>
            <person name="Tritt A."/>
            <person name="Yoshinaga Y."/>
            <person name="Zwiers L.-H."/>
            <person name="Turgeon B."/>
            <person name="Goodwin S."/>
            <person name="Spatafora J."/>
            <person name="Crous P."/>
            <person name="Grigoriev I."/>
        </authorList>
    </citation>
    <scope>NUCLEOTIDE SEQUENCE</scope>
    <source>
        <strain evidence="4">CBS 123094</strain>
    </source>
</reference>
<dbReference type="InterPro" id="IPR036378">
    <property type="entry name" value="FAS1_dom_sf"/>
</dbReference>
<dbReference type="PANTHER" id="PTHR10900:SF77">
    <property type="entry name" value="FI19380P1"/>
    <property type="match status" value="1"/>
</dbReference>
<keyword evidence="2" id="KW-0732">Signal</keyword>
<dbReference type="GO" id="GO:0016236">
    <property type="term" value="P:macroautophagy"/>
    <property type="evidence" value="ECO:0007669"/>
    <property type="project" value="TreeGrafter"/>
</dbReference>
<dbReference type="PROSITE" id="PS50213">
    <property type="entry name" value="FAS1"/>
    <property type="match status" value="2"/>
</dbReference>
<evidence type="ECO:0000313" key="5">
    <source>
        <dbReference type="Proteomes" id="UP000799779"/>
    </source>
</evidence>
<feature type="compositionally biased region" description="Low complexity" evidence="1">
    <location>
        <begin position="350"/>
        <end position="360"/>
    </location>
</feature>
<proteinExistence type="predicted"/>
<evidence type="ECO:0000256" key="2">
    <source>
        <dbReference type="SAM" id="SignalP"/>
    </source>
</evidence>
<dbReference type="PANTHER" id="PTHR10900">
    <property type="entry name" value="PERIOSTIN-RELATED"/>
    <property type="match status" value="1"/>
</dbReference>
<dbReference type="SUPFAM" id="SSF82153">
    <property type="entry name" value="FAS1 domain"/>
    <property type="match status" value="2"/>
</dbReference>
<feature type="chain" id="PRO_5025553688" evidence="2">
    <location>
        <begin position="18"/>
        <end position="394"/>
    </location>
</feature>
<dbReference type="SMART" id="SM00554">
    <property type="entry name" value="FAS1"/>
    <property type="match status" value="2"/>
</dbReference>
<accession>A0A6A5WPQ5</accession>